<evidence type="ECO:0000313" key="2">
    <source>
        <dbReference type="EMBL" id="GAG29121.1"/>
    </source>
</evidence>
<dbReference type="AlphaFoldDB" id="X0SEB4"/>
<name>X0SEB4_9ZZZZ</name>
<sequence>MWVELMEVKNAYIAEAWKELFNAEGLAVQVVPLSGEWSEAGELEPRKLYVPQGKLHVAKEILRKI</sequence>
<evidence type="ECO:0008006" key="3">
    <source>
        <dbReference type="Google" id="ProtNLM"/>
    </source>
</evidence>
<accession>X0SEB4</accession>
<reference evidence="1" key="1">
    <citation type="journal article" date="2014" name="Front. Microbiol.">
        <title>High frequency of phylogenetically diverse reductive dehalogenase-homologous genes in deep subseafloor sedimentary metagenomes.</title>
        <authorList>
            <person name="Kawai M."/>
            <person name="Futagami T."/>
            <person name="Toyoda A."/>
            <person name="Takaki Y."/>
            <person name="Nishi S."/>
            <person name="Hori S."/>
            <person name="Arai W."/>
            <person name="Tsubouchi T."/>
            <person name="Morono Y."/>
            <person name="Uchiyama I."/>
            <person name="Ito T."/>
            <person name="Fujiyama A."/>
            <person name="Inagaki F."/>
            <person name="Takami H."/>
        </authorList>
    </citation>
    <scope>NUCLEOTIDE SEQUENCE</scope>
    <source>
        <strain evidence="1">Expedition CK06-06</strain>
    </source>
</reference>
<dbReference type="EMBL" id="BARS01047696">
    <property type="protein sequence ID" value="GAG29121.1"/>
    <property type="molecule type" value="Genomic_DNA"/>
</dbReference>
<gene>
    <name evidence="1" type="ORF">S01H1_01340</name>
    <name evidence="2" type="ORF">S01H1_71614</name>
</gene>
<comment type="caution">
    <text evidence="1">The sequence shown here is derived from an EMBL/GenBank/DDBJ whole genome shotgun (WGS) entry which is preliminary data.</text>
</comment>
<dbReference type="EMBL" id="BARS01000568">
    <property type="protein sequence ID" value="GAF79349.1"/>
    <property type="molecule type" value="Genomic_DNA"/>
</dbReference>
<proteinExistence type="predicted"/>
<protein>
    <recommendedName>
        <fullName evidence="3">DUF2007 domain-containing protein</fullName>
    </recommendedName>
</protein>
<evidence type="ECO:0000313" key="1">
    <source>
        <dbReference type="EMBL" id="GAF79349.1"/>
    </source>
</evidence>
<organism evidence="1">
    <name type="scientific">marine sediment metagenome</name>
    <dbReference type="NCBI Taxonomy" id="412755"/>
    <lineage>
        <taxon>unclassified sequences</taxon>
        <taxon>metagenomes</taxon>
        <taxon>ecological metagenomes</taxon>
    </lineage>
</organism>